<evidence type="ECO:0000256" key="1">
    <source>
        <dbReference type="SAM" id="Phobius"/>
    </source>
</evidence>
<keyword evidence="1" id="KW-0812">Transmembrane</keyword>
<evidence type="ECO:0000313" key="3">
    <source>
        <dbReference type="Proteomes" id="UP000703661"/>
    </source>
</evidence>
<evidence type="ECO:0000313" key="2">
    <source>
        <dbReference type="EMBL" id="KAG0009622.1"/>
    </source>
</evidence>
<dbReference type="AlphaFoldDB" id="A0A9P6SXD4"/>
<proteinExistence type="predicted"/>
<reference evidence="2" key="1">
    <citation type="journal article" date="2020" name="Fungal Divers.">
        <title>Resolving the Mortierellaceae phylogeny through synthesis of multi-gene phylogenetics and phylogenomics.</title>
        <authorList>
            <person name="Vandepol N."/>
            <person name="Liber J."/>
            <person name="Desiro A."/>
            <person name="Na H."/>
            <person name="Kennedy M."/>
            <person name="Barry K."/>
            <person name="Grigoriev I.V."/>
            <person name="Miller A.N."/>
            <person name="O'Donnell K."/>
            <person name="Stajich J.E."/>
            <person name="Bonito G."/>
        </authorList>
    </citation>
    <scope>NUCLEOTIDE SEQUENCE</scope>
    <source>
        <strain evidence="2">NRRL 2769</strain>
    </source>
</reference>
<name>A0A9P6SXD4_9FUNG</name>
<organism evidence="2 3">
    <name type="scientific">Entomortierella chlamydospora</name>
    <dbReference type="NCBI Taxonomy" id="101097"/>
    <lineage>
        <taxon>Eukaryota</taxon>
        <taxon>Fungi</taxon>
        <taxon>Fungi incertae sedis</taxon>
        <taxon>Mucoromycota</taxon>
        <taxon>Mortierellomycotina</taxon>
        <taxon>Mortierellomycetes</taxon>
        <taxon>Mortierellales</taxon>
        <taxon>Mortierellaceae</taxon>
        <taxon>Entomortierella</taxon>
    </lineage>
</organism>
<keyword evidence="1" id="KW-1133">Transmembrane helix</keyword>
<sequence length="80" mass="8230">MTVIIASSARMIRTPLQAAVRRQYSAAASSASASSASNASAQGSTQVVGHSNQRLAIVSVVSAIAGVDVTYAYFTYFKSA</sequence>
<dbReference type="Proteomes" id="UP000703661">
    <property type="component" value="Unassembled WGS sequence"/>
</dbReference>
<keyword evidence="3" id="KW-1185">Reference proteome</keyword>
<gene>
    <name evidence="2" type="ORF">BGZ80_002220</name>
</gene>
<feature type="transmembrane region" description="Helical" evidence="1">
    <location>
        <begin position="55"/>
        <end position="74"/>
    </location>
</feature>
<protein>
    <submittedName>
        <fullName evidence="2">Uncharacterized protein</fullName>
    </submittedName>
</protein>
<comment type="caution">
    <text evidence="2">The sequence shown here is derived from an EMBL/GenBank/DDBJ whole genome shotgun (WGS) entry which is preliminary data.</text>
</comment>
<accession>A0A9P6SXD4</accession>
<dbReference type="EMBL" id="JAAAID010001541">
    <property type="protein sequence ID" value="KAG0009622.1"/>
    <property type="molecule type" value="Genomic_DNA"/>
</dbReference>
<keyword evidence="1" id="KW-0472">Membrane</keyword>